<dbReference type="InterPro" id="IPR040411">
    <property type="entry name" value="At5g23160-like"/>
</dbReference>
<evidence type="ECO:0000256" key="2">
    <source>
        <dbReference type="SAM" id="Phobius"/>
    </source>
</evidence>
<keyword evidence="3" id="KW-1185">Reference proteome</keyword>
<evidence type="ECO:0000256" key="1">
    <source>
        <dbReference type="SAM" id="MobiDB-lite"/>
    </source>
</evidence>
<dbReference type="PANTHER" id="PTHR34379:SF6">
    <property type="entry name" value="PROTEIN 3F"/>
    <property type="match status" value="1"/>
</dbReference>
<proteinExistence type="predicted"/>
<name>A0A8B8J7Q4_PHODC</name>
<organism evidence="3 4">
    <name type="scientific">Phoenix dactylifera</name>
    <name type="common">Date palm</name>
    <dbReference type="NCBI Taxonomy" id="42345"/>
    <lineage>
        <taxon>Eukaryota</taxon>
        <taxon>Viridiplantae</taxon>
        <taxon>Streptophyta</taxon>
        <taxon>Embryophyta</taxon>
        <taxon>Tracheophyta</taxon>
        <taxon>Spermatophyta</taxon>
        <taxon>Magnoliopsida</taxon>
        <taxon>Liliopsida</taxon>
        <taxon>Arecaceae</taxon>
        <taxon>Coryphoideae</taxon>
        <taxon>Phoeniceae</taxon>
        <taxon>Phoenix</taxon>
    </lineage>
</organism>
<dbReference type="Proteomes" id="UP000228380">
    <property type="component" value="Unplaced"/>
</dbReference>
<dbReference type="PANTHER" id="PTHR34379">
    <property type="entry name" value="OS07G0553800 PROTEIN"/>
    <property type="match status" value="1"/>
</dbReference>
<evidence type="ECO:0000313" key="4">
    <source>
        <dbReference type="RefSeq" id="XP_026662321.2"/>
    </source>
</evidence>
<reference evidence="4" key="1">
    <citation type="submission" date="2025-08" db="UniProtKB">
        <authorList>
            <consortium name="RefSeq"/>
        </authorList>
    </citation>
    <scope>IDENTIFICATION</scope>
    <source>
        <tissue evidence="4">Young leaves</tissue>
    </source>
</reference>
<feature type="transmembrane region" description="Helical" evidence="2">
    <location>
        <begin position="181"/>
        <end position="210"/>
    </location>
</feature>
<dbReference type="OrthoDB" id="1886721at2759"/>
<gene>
    <name evidence="4" type="primary">LOC113463036</name>
</gene>
<accession>A0A8B8J7Q4</accession>
<sequence>MFPEDNNNSRSPSRKRWFFLPPSCFVGSLVSETGGSDRPGGPSTVSKPKLSRFSWSRIRKKKKTVPLDGAPPNIEQASAHKISPSEKPSKGRTSRSGSNAKQLQRDAVTQLHPGINLHQPHLPRISTQHRTCSGAAPPSWELDPGRGGSKTSHAGSPGHIHTAASNKIPVRTGSLEPAAGLWIMVVTLAVMVFFGRVSAVICLCFCFYIAPLLSVVEDDGSSREGVGSREVDMDSGEYKKRVILEGLLERNGRKPSGFLVAMGALQKR</sequence>
<evidence type="ECO:0000313" key="3">
    <source>
        <dbReference type="Proteomes" id="UP000228380"/>
    </source>
</evidence>
<dbReference type="GeneID" id="113463036"/>
<protein>
    <submittedName>
        <fullName evidence="4">Uncharacterized protein LOC113463036</fullName>
    </submittedName>
</protein>
<feature type="region of interest" description="Disordered" evidence="1">
    <location>
        <begin position="127"/>
        <end position="163"/>
    </location>
</feature>
<feature type="region of interest" description="Disordered" evidence="1">
    <location>
        <begin position="29"/>
        <end position="104"/>
    </location>
</feature>
<keyword evidence="2" id="KW-0812">Transmembrane</keyword>
<dbReference type="AlphaFoldDB" id="A0A8B8J7Q4"/>
<dbReference type="KEGG" id="pda:113463036"/>
<dbReference type="RefSeq" id="XP_026662321.2">
    <property type="nucleotide sequence ID" value="XM_026806520.2"/>
</dbReference>
<keyword evidence="2" id="KW-0472">Membrane</keyword>
<keyword evidence="2" id="KW-1133">Transmembrane helix</keyword>